<dbReference type="SMART" id="SM00028">
    <property type="entry name" value="TPR"/>
    <property type="match status" value="2"/>
</dbReference>
<sequence>MKKTLTALCALFLLVYNVIAAAPVQQQQFEKANLLYKQKQYTEAAGIYQQLIDEGYHQPQLFINAGNAYYKANKTGLAIYNYEKALARDPFNKSAAHNLSVANQRVEGYVNDLPLLFFQQWWLHIQHFHSPNGWVTGAVIFFWLLIAGFIAILIVPAFKPTLLRWGTGVATLLFFFYLTLGISTYVTANAHHEGIIMGTAVKVKAAPDQESKDMFELHEGVKVQVTDATQEYCKILLPDGKTGWLACAEIRRL</sequence>
<organism evidence="5 6">
    <name type="scientific">Chitinophaga filiformis</name>
    <name type="common">Myxococcus filiformis</name>
    <name type="synonym">Flexibacter filiformis</name>
    <dbReference type="NCBI Taxonomy" id="104663"/>
    <lineage>
        <taxon>Bacteria</taxon>
        <taxon>Pseudomonadati</taxon>
        <taxon>Bacteroidota</taxon>
        <taxon>Chitinophagia</taxon>
        <taxon>Chitinophagales</taxon>
        <taxon>Chitinophagaceae</taxon>
        <taxon>Chitinophaga</taxon>
    </lineage>
</organism>
<dbReference type="STRING" id="104663.SAMN04488121_1011153"/>
<keyword evidence="2" id="KW-0812">Transmembrane</keyword>
<evidence type="ECO:0000259" key="4">
    <source>
        <dbReference type="Pfam" id="PF08239"/>
    </source>
</evidence>
<feature type="domain" description="SH3b" evidence="4">
    <location>
        <begin position="200"/>
        <end position="245"/>
    </location>
</feature>
<keyword evidence="3" id="KW-0732">Signal</keyword>
<dbReference type="Gene3D" id="2.30.30.40">
    <property type="entry name" value="SH3 Domains"/>
    <property type="match status" value="1"/>
</dbReference>
<dbReference type="InterPro" id="IPR011990">
    <property type="entry name" value="TPR-like_helical_dom_sf"/>
</dbReference>
<evidence type="ECO:0000256" key="3">
    <source>
        <dbReference type="SAM" id="SignalP"/>
    </source>
</evidence>
<evidence type="ECO:0000313" key="6">
    <source>
        <dbReference type="Proteomes" id="UP000199045"/>
    </source>
</evidence>
<reference evidence="5 6" key="1">
    <citation type="submission" date="2016-10" db="EMBL/GenBank/DDBJ databases">
        <authorList>
            <person name="de Groot N.N."/>
        </authorList>
    </citation>
    <scope>NUCLEOTIDE SEQUENCE [LARGE SCALE GENOMIC DNA]</scope>
    <source>
        <strain evidence="5 6">DSM 527</strain>
    </source>
</reference>
<keyword evidence="1" id="KW-0802">TPR repeat</keyword>
<proteinExistence type="predicted"/>
<name>A0A1G7JA10_CHIFI</name>
<keyword evidence="2" id="KW-1133">Transmembrane helix</keyword>
<evidence type="ECO:0000256" key="1">
    <source>
        <dbReference type="PROSITE-ProRule" id="PRU00339"/>
    </source>
</evidence>
<accession>A0A1G7JA10</accession>
<feature type="chain" id="PRO_5011712519" description="SH3b domain-containing protein" evidence="3">
    <location>
        <begin position="21"/>
        <end position="253"/>
    </location>
</feature>
<dbReference type="EMBL" id="FNBN01000001">
    <property type="protein sequence ID" value="SDF21624.1"/>
    <property type="molecule type" value="Genomic_DNA"/>
</dbReference>
<evidence type="ECO:0000313" key="5">
    <source>
        <dbReference type="EMBL" id="SDF21624.1"/>
    </source>
</evidence>
<dbReference type="Pfam" id="PF08239">
    <property type="entry name" value="SH3_3"/>
    <property type="match status" value="1"/>
</dbReference>
<keyword evidence="2" id="KW-0472">Membrane</keyword>
<dbReference type="InterPro" id="IPR003646">
    <property type="entry name" value="SH3-like_bac-type"/>
</dbReference>
<dbReference type="OrthoDB" id="9776208at2"/>
<dbReference type="InterPro" id="IPR019734">
    <property type="entry name" value="TPR_rpt"/>
</dbReference>
<evidence type="ECO:0000256" key="2">
    <source>
        <dbReference type="SAM" id="Phobius"/>
    </source>
</evidence>
<dbReference type="PROSITE" id="PS50005">
    <property type="entry name" value="TPR"/>
    <property type="match status" value="1"/>
</dbReference>
<dbReference type="Gene3D" id="1.25.40.10">
    <property type="entry name" value="Tetratricopeptide repeat domain"/>
    <property type="match status" value="1"/>
</dbReference>
<dbReference type="SUPFAM" id="SSF48452">
    <property type="entry name" value="TPR-like"/>
    <property type="match status" value="1"/>
</dbReference>
<dbReference type="Proteomes" id="UP000199045">
    <property type="component" value="Unassembled WGS sequence"/>
</dbReference>
<gene>
    <name evidence="5" type="ORF">SAMN04488121_1011153</name>
</gene>
<feature type="transmembrane region" description="Helical" evidence="2">
    <location>
        <begin position="134"/>
        <end position="155"/>
    </location>
</feature>
<protein>
    <recommendedName>
        <fullName evidence="4">SH3b domain-containing protein</fullName>
    </recommendedName>
</protein>
<dbReference type="RefSeq" id="WP_089829380.1">
    <property type="nucleotide sequence ID" value="NZ_FNBN01000001.1"/>
</dbReference>
<dbReference type="Pfam" id="PF13432">
    <property type="entry name" value="TPR_16"/>
    <property type="match status" value="1"/>
</dbReference>
<feature type="repeat" description="TPR" evidence="1">
    <location>
        <begin position="59"/>
        <end position="92"/>
    </location>
</feature>
<feature type="transmembrane region" description="Helical" evidence="2">
    <location>
        <begin position="162"/>
        <end position="186"/>
    </location>
</feature>
<feature type="signal peptide" evidence="3">
    <location>
        <begin position="1"/>
        <end position="20"/>
    </location>
</feature>
<dbReference type="AlphaFoldDB" id="A0A1G7JA10"/>